<evidence type="ECO:0000313" key="3">
    <source>
        <dbReference type="Proteomes" id="UP000230233"/>
    </source>
</evidence>
<evidence type="ECO:0000313" key="2">
    <source>
        <dbReference type="EMBL" id="PIC35995.1"/>
    </source>
</evidence>
<accession>A0A2G5U8X2</accession>
<feature type="transmembrane region" description="Helical" evidence="1">
    <location>
        <begin position="32"/>
        <end position="50"/>
    </location>
</feature>
<keyword evidence="3" id="KW-1185">Reference proteome</keyword>
<dbReference type="Proteomes" id="UP000230233">
    <property type="component" value="Chromosome IV"/>
</dbReference>
<name>A0A2G5U8X2_9PELO</name>
<proteinExistence type="predicted"/>
<organism evidence="2 3">
    <name type="scientific">Caenorhabditis nigoni</name>
    <dbReference type="NCBI Taxonomy" id="1611254"/>
    <lineage>
        <taxon>Eukaryota</taxon>
        <taxon>Metazoa</taxon>
        <taxon>Ecdysozoa</taxon>
        <taxon>Nematoda</taxon>
        <taxon>Chromadorea</taxon>
        <taxon>Rhabditida</taxon>
        <taxon>Rhabditina</taxon>
        <taxon>Rhabditomorpha</taxon>
        <taxon>Rhabditoidea</taxon>
        <taxon>Rhabditidae</taxon>
        <taxon>Peloderinae</taxon>
        <taxon>Caenorhabditis</taxon>
    </lineage>
</organism>
<protein>
    <submittedName>
        <fullName evidence="2">Uncharacterized protein</fullName>
    </submittedName>
</protein>
<keyword evidence="1" id="KW-0472">Membrane</keyword>
<gene>
    <name evidence="2" type="primary">Cnig_chr_IV.g15159</name>
    <name evidence="2" type="ORF">B9Z55_015159</name>
</gene>
<dbReference type="EMBL" id="PDUG01000004">
    <property type="protein sequence ID" value="PIC35995.1"/>
    <property type="molecule type" value="Genomic_DNA"/>
</dbReference>
<reference evidence="3" key="1">
    <citation type="submission" date="2017-10" db="EMBL/GenBank/DDBJ databases">
        <title>Rapid genome shrinkage in a self-fertile nematode reveals novel sperm competition proteins.</title>
        <authorList>
            <person name="Yin D."/>
            <person name="Schwarz E.M."/>
            <person name="Thomas C.G."/>
            <person name="Felde R.L."/>
            <person name="Korf I.F."/>
            <person name="Cutter A.D."/>
            <person name="Schartner C.M."/>
            <person name="Ralston E.J."/>
            <person name="Meyer B.J."/>
            <person name="Haag E.S."/>
        </authorList>
    </citation>
    <scope>NUCLEOTIDE SEQUENCE [LARGE SCALE GENOMIC DNA]</scope>
    <source>
        <strain evidence="3">JU1422</strain>
    </source>
</reference>
<feature type="transmembrane region" description="Helical" evidence="1">
    <location>
        <begin position="62"/>
        <end position="80"/>
    </location>
</feature>
<comment type="caution">
    <text evidence="2">The sequence shown here is derived from an EMBL/GenBank/DDBJ whole genome shotgun (WGS) entry which is preliminary data.</text>
</comment>
<sequence length="164" mass="19245">MPIFENHGVNRTIIIVSPDYTMPRGRQRPTPPNLLIMAVEIPLLIMYVLYINQYSKDLPNGWSPVLIAGKCLLVAWQYSIHQKIAEGRYRHTSSAIFYLEGLFILRFIAGAVDLGWNNNLSAINPQYYRYGLMYVGQCLVFNTRQFYAMYQYVHELEEYNVRRR</sequence>
<dbReference type="OrthoDB" id="10293699at2759"/>
<keyword evidence="1" id="KW-0812">Transmembrane</keyword>
<dbReference type="AlphaFoldDB" id="A0A2G5U8X2"/>
<keyword evidence="1" id="KW-1133">Transmembrane helix</keyword>
<evidence type="ECO:0000256" key="1">
    <source>
        <dbReference type="SAM" id="Phobius"/>
    </source>
</evidence>